<dbReference type="Gene3D" id="1.20.1540.10">
    <property type="entry name" value="Rhomboid-like"/>
    <property type="match status" value="1"/>
</dbReference>
<dbReference type="Proteomes" id="UP000467132">
    <property type="component" value="Unassembled WGS sequence"/>
</dbReference>
<dbReference type="Pfam" id="PF01694">
    <property type="entry name" value="Rhomboid"/>
    <property type="match status" value="1"/>
</dbReference>
<keyword evidence="3 5" id="KW-1133">Transmembrane helix</keyword>
<reference evidence="7 8" key="1">
    <citation type="submission" date="2018-08" db="EMBL/GenBank/DDBJ databases">
        <title>Murine metabolic-syndrome-specific gut microbial biobank.</title>
        <authorList>
            <person name="Liu C."/>
        </authorList>
    </citation>
    <scope>NUCLEOTIDE SEQUENCE [LARGE SCALE GENOMIC DNA]</scope>
    <source>
        <strain evidence="7 8">583</strain>
    </source>
</reference>
<dbReference type="SUPFAM" id="SSF144091">
    <property type="entry name" value="Rhomboid-like"/>
    <property type="match status" value="1"/>
</dbReference>
<evidence type="ECO:0000256" key="4">
    <source>
        <dbReference type="ARBA" id="ARBA00023136"/>
    </source>
</evidence>
<feature type="transmembrane region" description="Helical" evidence="5">
    <location>
        <begin position="117"/>
        <end position="133"/>
    </location>
</feature>
<dbReference type="InterPro" id="IPR035952">
    <property type="entry name" value="Rhomboid-like_sf"/>
</dbReference>
<protein>
    <submittedName>
        <fullName evidence="7">Rhomboid family intramembrane serine protease</fullName>
    </submittedName>
</protein>
<evidence type="ECO:0000313" key="7">
    <source>
        <dbReference type="EMBL" id="NBI06333.1"/>
    </source>
</evidence>
<evidence type="ECO:0000313" key="8">
    <source>
        <dbReference type="Proteomes" id="UP000467132"/>
    </source>
</evidence>
<accession>A0A845R188</accession>
<dbReference type="GO" id="GO:0004252">
    <property type="term" value="F:serine-type endopeptidase activity"/>
    <property type="evidence" value="ECO:0007669"/>
    <property type="project" value="InterPro"/>
</dbReference>
<comment type="caution">
    <text evidence="7">The sequence shown here is derived from an EMBL/GenBank/DDBJ whole genome shotgun (WGS) entry which is preliminary data.</text>
</comment>
<keyword evidence="8" id="KW-1185">Reference proteome</keyword>
<keyword evidence="4 5" id="KW-0472">Membrane</keyword>
<dbReference type="OrthoDB" id="5419261at2"/>
<sequence>MDFMDRFKINYNSPVTLTFTFTALGVLLLKEIYGIEFMTYIFTNYRTSVDDPMQYIRLFSYVLGHSSWQHFTSNFLIILLLGPILEEKYGSKPLIKMILITTFITGVLNVILFSTGLIGASGIVFMMIILSSFANTRSGYIPLTLIIVAVIFIGRELVDAITLKDNISQMAHIVGGISGAGLGGIQLTNKKSYKKKYRA</sequence>
<evidence type="ECO:0000256" key="5">
    <source>
        <dbReference type="SAM" id="Phobius"/>
    </source>
</evidence>
<evidence type="ECO:0000256" key="2">
    <source>
        <dbReference type="ARBA" id="ARBA00022692"/>
    </source>
</evidence>
<dbReference type="PANTHER" id="PTHR43066">
    <property type="entry name" value="RHOMBOID-RELATED PROTEIN"/>
    <property type="match status" value="1"/>
</dbReference>
<proteinExistence type="predicted"/>
<comment type="subcellular location">
    <subcellularLocation>
        <location evidence="1">Membrane</location>
        <topology evidence="1">Multi-pass membrane protein</topology>
    </subcellularLocation>
</comment>
<evidence type="ECO:0000259" key="6">
    <source>
        <dbReference type="Pfam" id="PF01694"/>
    </source>
</evidence>
<gene>
    <name evidence="7" type="ORF">D3Z33_05595</name>
</gene>
<dbReference type="InterPro" id="IPR022764">
    <property type="entry name" value="Peptidase_S54_rhomboid_dom"/>
</dbReference>
<dbReference type="AlphaFoldDB" id="A0A845R188"/>
<dbReference type="GO" id="GO:0016020">
    <property type="term" value="C:membrane"/>
    <property type="evidence" value="ECO:0007669"/>
    <property type="project" value="UniProtKB-SubCell"/>
</dbReference>
<organism evidence="7 8">
    <name type="scientific">Senegalia massiliensis</name>
    <dbReference type="NCBI Taxonomy" id="1720316"/>
    <lineage>
        <taxon>Bacteria</taxon>
        <taxon>Bacillati</taxon>
        <taxon>Bacillota</taxon>
        <taxon>Clostridia</taxon>
        <taxon>Eubacteriales</taxon>
        <taxon>Clostridiaceae</taxon>
        <taxon>Senegalia</taxon>
    </lineage>
</organism>
<evidence type="ECO:0000256" key="1">
    <source>
        <dbReference type="ARBA" id="ARBA00004141"/>
    </source>
</evidence>
<evidence type="ECO:0000256" key="3">
    <source>
        <dbReference type="ARBA" id="ARBA00022989"/>
    </source>
</evidence>
<feature type="transmembrane region" description="Helical" evidence="5">
    <location>
        <begin position="140"/>
        <end position="158"/>
    </location>
</feature>
<dbReference type="GO" id="GO:0006508">
    <property type="term" value="P:proteolysis"/>
    <property type="evidence" value="ECO:0007669"/>
    <property type="project" value="UniProtKB-KW"/>
</dbReference>
<dbReference type="EMBL" id="QXXA01000005">
    <property type="protein sequence ID" value="NBI06333.1"/>
    <property type="molecule type" value="Genomic_DNA"/>
</dbReference>
<name>A0A845R188_9CLOT</name>
<keyword evidence="7" id="KW-0645">Protease</keyword>
<keyword evidence="7" id="KW-0378">Hydrolase</keyword>
<feature type="domain" description="Peptidase S54 rhomboid" evidence="6">
    <location>
        <begin position="54"/>
        <end position="185"/>
    </location>
</feature>
<keyword evidence="2 5" id="KW-0812">Transmembrane</keyword>